<evidence type="ECO:0000313" key="4">
    <source>
        <dbReference type="Proteomes" id="UP000186079"/>
    </source>
</evidence>
<gene>
    <name evidence="3" type="ORF">SAMN05421672_11670</name>
</gene>
<feature type="coiled-coil region" evidence="1">
    <location>
        <begin position="32"/>
        <end position="94"/>
    </location>
</feature>
<sequence length="170" mass="18144">MAAKKNTVQTPLHLLQELSQSLLAHLEEACILAQADAEKLLLKLDRQRAKAQEKLEAARQALEKAAAAGKAGAQAKARARIEKLELLLDALKASDRDTRNYLVQLKADIQDSLRMAQQVGKAGEDAAQALAARQEAPKAKAPRAVKPAEKAPVKKAPARAAKPKAAAAPQ</sequence>
<feature type="region of interest" description="Disordered" evidence="2">
    <location>
        <begin position="123"/>
        <end position="170"/>
    </location>
</feature>
<organism evidence="3 4">
    <name type="scientific">Pseudomonas flexibilis</name>
    <dbReference type="NCBI Taxonomy" id="706570"/>
    <lineage>
        <taxon>Bacteria</taxon>
        <taxon>Pseudomonadati</taxon>
        <taxon>Pseudomonadota</taxon>
        <taxon>Gammaproteobacteria</taxon>
        <taxon>Pseudomonadales</taxon>
        <taxon>Pseudomonadaceae</taxon>
        <taxon>Pseudomonas</taxon>
    </lineage>
</organism>
<dbReference type="Proteomes" id="UP000186079">
    <property type="component" value="Unassembled WGS sequence"/>
</dbReference>
<dbReference type="NCBIfam" id="NF038178">
    <property type="entry name" value="AlgP_Nterm"/>
    <property type="match status" value="1"/>
</dbReference>
<reference evidence="3 4" key="1">
    <citation type="submission" date="2017-01" db="EMBL/GenBank/DDBJ databases">
        <authorList>
            <person name="Mah S.A."/>
            <person name="Swanson W.J."/>
            <person name="Moy G.W."/>
            <person name="Vacquier V.D."/>
        </authorList>
    </citation>
    <scope>NUCLEOTIDE SEQUENCE [LARGE SCALE GENOMIC DNA]</scope>
    <source>
        <strain evidence="3 4">ATCC 29606</strain>
    </source>
</reference>
<proteinExistence type="predicted"/>
<evidence type="ECO:0000256" key="1">
    <source>
        <dbReference type="SAM" id="Coils"/>
    </source>
</evidence>
<protein>
    <recommendedName>
        <fullName evidence="5">Transcriptional regulator</fullName>
    </recommendedName>
</protein>
<evidence type="ECO:0008006" key="5">
    <source>
        <dbReference type="Google" id="ProtNLM"/>
    </source>
</evidence>
<keyword evidence="1" id="KW-0175">Coiled coil</keyword>
<dbReference type="InterPro" id="IPR047725">
    <property type="entry name" value="AlgP_N"/>
</dbReference>
<accession>A0A1N6YYP9</accession>
<dbReference type="EMBL" id="FTMC01000016">
    <property type="protein sequence ID" value="SIR19621.1"/>
    <property type="molecule type" value="Genomic_DNA"/>
</dbReference>
<feature type="compositionally biased region" description="Low complexity" evidence="2">
    <location>
        <begin position="125"/>
        <end position="134"/>
    </location>
</feature>
<name>A0A1N6YYP9_9PSED</name>
<evidence type="ECO:0000313" key="3">
    <source>
        <dbReference type="EMBL" id="SIR19621.1"/>
    </source>
</evidence>
<dbReference type="AlphaFoldDB" id="A0A1N6YYP9"/>
<feature type="compositionally biased region" description="Low complexity" evidence="2">
    <location>
        <begin position="154"/>
        <end position="170"/>
    </location>
</feature>
<dbReference type="RefSeq" id="WP_039607233.1">
    <property type="nucleotide sequence ID" value="NZ_FMUP01000004.1"/>
</dbReference>
<evidence type="ECO:0000256" key="2">
    <source>
        <dbReference type="SAM" id="MobiDB-lite"/>
    </source>
</evidence>